<accession>H2C3J3</accession>
<dbReference type="EMBL" id="JH597761">
    <property type="protein sequence ID" value="EHP70814.1"/>
    <property type="molecule type" value="Genomic_DNA"/>
</dbReference>
<evidence type="ECO:0008006" key="3">
    <source>
        <dbReference type="Google" id="ProtNLM"/>
    </source>
</evidence>
<evidence type="ECO:0000313" key="2">
    <source>
        <dbReference type="Proteomes" id="UP000003980"/>
    </source>
</evidence>
<gene>
    <name evidence="1" type="ORF">MetMK1DRAFT_00013170</name>
</gene>
<dbReference type="HOGENOM" id="CLU_137908_1_0_2"/>
<dbReference type="PIRSF" id="PIRSF016498">
    <property type="entry name" value="UCP016498"/>
    <property type="match status" value="1"/>
</dbReference>
<keyword evidence="2" id="KW-1185">Reference proteome</keyword>
<organism evidence="1 2">
    <name type="scientific">Metallosphaera yellowstonensis MK1</name>
    <dbReference type="NCBI Taxonomy" id="671065"/>
    <lineage>
        <taxon>Archaea</taxon>
        <taxon>Thermoproteota</taxon>
        <taxon>Thermoprotei</taxon>
        <taxon>Sulfolobales</taxon>
        <taxon>Sulfolobaceae</taxon>
        <taxon>Metallosphaera</taxon>
    </lineage>
</organism>
<dbReference type="InterPro" id="IPR018699">
    <property type="entry name" value="DUF2203"/>
</dbReference>
<name>H2C3J3_9CREN</name>
<proteinExistence type="predicted"/>
<sequence length="123" mass="14582">MWMEYKYFDLKTAKELLPWVREKLKELREAHLNAERALLSGKKEFIEHYSLKVDSVVRDITEKGIIIRDVSLGLVDFPAVINDRPAYLCWKADEDDIRYWHYVEEGFAGRKRLTGSENILSYQ</sequence>
<dbReference type="eggNOG" id="arCOG05495">
    <property type="taxonomic scope" value="Archaea"/>
</dbReference>
<dbReference type="Pfam" id="PF09969">
    <property type="entry name" value="DUF2203"/>
    <property type="match status" value="1"/>
</dbReference>
<protein>
    <recommendedName>
        <fullName evidence="3">DUF2203 domain-containing protein</fullName>
    </recommendedName>
</protein>
<reference evidence="1 2" key="1">
    <citation type="submission" date="2012-01" db="EMBL/GenBank/DDBJ databases">
        <title>Improved High-Quality Draft sequence of Metallosphaera yellowstonensis MK1.</title>
        <authorList>
            <consortium name="US DOE Joint Genome Institute"/>
            <person name="Lucas S."/>
            <person name="Han J."/>
            <person name="Cheng J.-F."/>
            <person name="Goodwin L."/>
            <person name="Pitluck S."/>
            <person name="Peters L."/>
            <person name="Teshima H."/>
            <person name="Detter J.C."/>
            <person name="Han C."/>
            <person name="Tapia R."/>
            <person name="Land M."/>
            <person name="Hauser L."/>
            <person name="Kyrpides N."/>
            <person name="Kozubal M."/>
            <person name="Macur R.E."/>
            <person name="Jay Z."/>
            <person name="Inskeep W."/>
            <person name="Woyke T."/>
        </authorList>
    </citation>
    <scope>NUCLEOTIDE SEQUENCE [LARGE SCALE GENOMIC DNA]</scope>
    <source>
        <strain evidence="1 2">MK1</strain>
    </source>
</reference>
<evidence type="ECO:0000313" key="1">
    <source>
        <dbReference type="EMBL" id="EHP70814.1"/>
    </source>
</evidence>
<dbReference type="Proteomes" id="UP000003980">
    <property type="component" value="Unassembled WGS sequence"/>
</dbReference>
<dbReference type="AlphaFoldDB" id="H2C3J3"/>